<keyword evidence="2" id="KW-1185">Reference proteome</keyword>
<sequence>MATGPQESRVAKRMAMVEHQIDDVRDTLKIIGAITVGYPSYTRIGKHSCWTGSIQKEDGPGTLIRHYRDENRREIGRFLGKNLRSDEHRARTHQDVPGDEATFAGRSWNCRSSRGRTRTVRCLEPSATSP</sequence>
<evidence type="ECO:0000313" key="2">
    <source>
        <dbReference type="Proteomes" id="UP000030645"/>
    </source>
</evidence>
<evidence type="ECO:0000313" key="1">
    <source>
        <dbReference type="EMBL" id="EXB73674.1"/>
    </source>
</evidence>
<proteinExistence type="predicted"/>
<dbReference type="EMBL" id="KE344640">
    <property type="protein sequence ID" value="EXB73674.1"/>
    <property type="molecule type" value="Genomic_DNA"/>
</dbReference>
<name>W9R5W0_9ROSA</name>
<reference evidence="2" key="1">
    <citation type="submission" date="2013-01" db="EMBL/GenBank/DDBJ databases">
        <title>Draft Genome Sequence of a Mulberry Tree, Morus notabilis C.K. Schneid.</title>
        <authorList>
            <person name="He N."/>
            <person name="Zhao S."/>
        </authorList>
    </citation>
    <scope>NUCLEOTIDE SEQUENCE</scope>
</reference>
<protein>
    <submittedName>
        <fullName evidence="1">Uncharacterized protein</fullName>
    </submittedName>
</protein>
<gene>
    <name evidence="1" type="ORF">L484_026835</name>
</gene>
<dbReference type="Proteomes" id="UP000030645">
    <property type="component" value="Unassembled WGS sequence"/>
</dbReference>
<accession>W9R5W0</accession>
<organism evidence="1 2">
    <name type="scientific">Morus notabilis</name>
    <dbReference type="NCBI Taxonomy" id="981085"/>
    <lineage>
        <taxon>Eukaryota</taxon>
        <taxon>Viridiplantae</taxon>
        <taxon>Streptophyta</taxon>
        <taxon>Embryophyta</taxon>
        <taxon>Tracheophyta</taxon>
        <taxon>Spermatophyta</taxon>
        <taxon>Magnoliopsida</taxon>
        <taxon>eudicotyledons</taxon>
        <taxon>Gunneridae</taxon>
        <taxon>Pentapetalae</taxon>
        <taxon>rosids</taxon>
        <taxon>fabids</taxon>
        <taxon>Rosales</taxon>
        <taxon>Moraceae</taxon>
        <taxon>Moreae</taxon>
        <taxon>Morus</taxon>
    </lineage>
</organism>
<dbReference type="AlphaFoldDB" id="W9R5W0"/>